<dbReference type="EMBL" id="JH659389">
    <property type="protein sequence ID" value="EXK25651.1"/>
    <property type="molecule type" value="Genomic_DNA"/>
</dbReference>
<evidence type="ECO:0000313" key="2">
    <source>
        <dbReference type="EMBL" id="EXK25651.1"/>
    </source>
</evidence>
<dbReference type="AlphaFoldDB" id="W9ZX55"/>
<dbReference type="Proteomes" id="UP000030703">
    <property type="component" value="Unassembled WGS sequence"/>
</dbReference>
<protein>
    <submittedName>
        <fullName evidence="2">Uncharacterized protein</fullName>
    </submittedName>
</protein>
<sequence>MQRYGECYMKGEEPQGRQGQPPGVYYHNLVSRLNPQPSGRPASRDASS</sequence>
<reference evidence="2" key="2">
    <citation type="submission" date="2012-05" db="EMBL/GenBank/DDBJ databases">
        <title>Annotation of the Genome Sequence of Fusarium oxysporum f. sp. melonis 26406.</title>
        <authorList>
            <consortium name="The Broad Institute Genomics Platform"/>
            <person name="Ma L.-J."/>
            <person name="Corby-Kistler H."/>
            <person name="Broz K."/>
            <person name="Gale L.R."/>
            <person name="Jonkers W."/>
            <person name="O'Donnell K."/>
            <person name="Ploetz R."/>
            <person name="Steinberg C."/>
            <person name="Schwartz D.C."/>
            <person name="VanEtten H."/>
            <person name="Zhou S."/>
            <person name="Young S.K."/>
            <person name="Zeng Q."/>
            <person name="Gargeya S."/>
            <person name="Fitzgerald M."/>
            <person name="Abouelleil A."/>
            <person name="Alvarado L."/>
            <person name="Chapman S.B."/>
            <person name="Gainer-Dewar J."/>
            <person name="Goldberg J."/>
            <person name="Griggs A."/>
            <person name="Gujja S."/>
            <person name="Hansen M."/>
            <person name="Howarth C."/>
            <person name="Imamovic A."/>
            <person name="Ireland A."/>
            <person name="Larimer J."/>
            <person name="McCowan C."/>
            <person name="Murphy C."/>
            <person name="Pearson M."/>
            <person name="Poon T.W."/>
            <person name="Priest M."/>
            <person name="Roberts A."/>
            <person name="Saif S."/>
            <person name="Shea T."/>
            <person name="Sykes S."/>
            <person name="Wortman J."/>
            <person name="Nusbaum C."/>
            <person name="Birren B."/>
        </authorList>
    </citation>
    <scope>NUCLEOTIDE SEQUENCE</scope>
    <source>
        <strain evidence="2">26406</strain>
    </source>
</reference>
<name>W9ZX55_FUSOX</name>
<dbReference type="VEuPathDB" id="FungiDB:FOMG_17688"/>
<accession>W9ZX55</accession>
<proteinExistence type="predicted"/>
<evidence type="ECO:0000256" key="1">
    <source>
        <dbReference type="SAM" id="MobiDB-lite"/>
    </source>
</evidence>
<organism evidence="2">
    <name type="scientific">Fusarium oxysporum f. sp. melonis 26406</name>
    <dbReference type="NCBI Taxonomy" id="1089452"/>
    <lineage>
        <taxon>Eukaryota</taxon>
        <taxon>Fungi</taxon>
        <taxon>Dikarya</taxon>
        <taxon>Ascomycota</taxon>
        <taxon>Pezizomycotina</taxon>
        <taxon>Sordariomycetes</taxon>
        <taxon>Hypocreomycetidae</taxon>
        <taxon>Hypocreales</taxon>
        <taxon>Nectriaceae</taxon>
        <taxon>Fusarium</taxon>
        <taxon>Fusarium oxysporum species complex</taxon>
    </lineage>
</organism>
<dbReference type="HOGENOM" id="CLU_3160021_0_0_1"/>
<feature type="region of interest" description="Disordered" evidence="1">
    <location>
        <begin position="1"/>
        <end position="48"/>
    </location>
</feature>
<gene>
    <name evidence="2" type="ORF">FOMG_17688</name>
</gene>
<reference evidence="2" key="1">
    <citation type="submission" date="2012-04" db="EMBL/GenBank/DDBJ databases">
        <title>The Genome Sequence of Fusarium oxysporum melonis.</title>
        <authorList>
            <consortium name="The Broad Institute Genome Sequencing Platform"/>
            <person name="Ma L.-J."/>
            <person name="Gale L.R."/>
            <person name="Schwartz D.C."/>
            <person name="Zhou S."/>
            <person name="Corby-Kistler H."/>
            <person name="Young S.K."/>
            <person name="Zeng Q."/>
            <person name="Gargeya S."/>
            <person name="Fitzgerald M."/>
            <person name="Haas B."/>
            <person name="Abouelleil A."/>
            <person name="Alvarado L."/>
            <person name="Arachchi H.M."/>
            <person name="Berlin A."/>
            <person name="Brown A."/>
            <person name="Chapman S.B."/>
            <person name="Chen Z."/>
            <person name="Dunbar C."/>
            <person name="Freedman E."/>
            <person name="Gearin G."/>
            <person name="Goldberg J."/>
            <person name="Griggs A."/>
            <person name="Gujja S."/>
            <person name="Heiman D."/>
            <person name="Howarth C."/>
            <person name="Larson L."/>
            <person name="Lui A."/>
            <person name="MacDonald P.J.P."/>
            <person name="Montmayeur A."/>
            <person name="Murphy C."/>
            <person name="Neiman D."/>
            <person name="Pearson M."/>
            <person name="Priest M."/>
            <person name="Roberts A."/>
            <person name="Saif S."/>
            <person name="Shea T."/>
            <person name="Shenoy N."/>
            <person name="Sisk P."/>
            <person name="Stolte C."/>
            <person name="Sykes S."/>
            <person name="Wortman J."/>
            <person name="Nusbaum C."/>
            <person name="Birren B."/>
        </authorList>
    </citation>
    <scope>NUCLEOTIDE SEQUENCE</scope>
    <source>
        <strain evidence="2">26406</strain>
    </source>
</reference>